<keyword evidence="1 3" id="KW-0159">Chromosome partition</keyword>
<name>A0A0P6XFZ1_9CHLR</name>
<dbReference type="GO" id="GO:0006260">
    <property type="term" value="P:DNA replication"/>
    <property type="evidence" value="ECO:0007669"/>
    <property type="project" value="UniProtKB-UniRule"/>
</dbReference>
<keyword evidence="3" id="KW-0963">Cytoplasm</keyword>
<gene>
    <name evidence="3" type="primary">scpA</name>
    <name evidence="4" type="ORF">ADM99_16710</name>
</gene>
<evidence type="ECO:0000256" key="3">
    <source>
        <dbReference type="HAMAP-Rule" id="MF_01805"/>
    </source>
</evidence>
<accession>A0A0P6XFZ1</accession>
<organism evidence="4 5">
    <name type="scientific">Leptolinea tardivitalis</name>
    <dbReference type="NCBI Taxonomy" id="229920"/>
    <lineage>
        <taxon>Bacteria</taxon>
        <taxon>Bacillati</taxon>
        <taxon>Chloroflexota</taxon>
        <taxon>Anaerolineae</taxon>
        <taxon>Anaerolineales</taxon>
        <taxon>Anaerolineaceae</taxon>
        <taxon>Leptolinea</taxon>
    </lineage>
</organism>
<dbReference type="HAMAP" id="MF_01805">
    <property type="entry name" value="ScpA"/>
    <property type="match status" value="1"/>
</dbReference>
<dbReference type="Gene3D" id="1.10.10.580">
    <property type="entry name" value="Structural maintenance of chromosome 1. Chain E"/>
    <property type="match status" value="1"/>
</dbReference>
<reference evidence="4 5" key="1">
    <citation type="submission" date="2015-07" db="EMBL/GenBank/DDBJ databases">
        <title>Genome sequence of Leptolinea tardivitalis DSM 16556.</title>
        <authorList>
            <person name="Hemp J."/>
            <person name="Ward L.M."/>
            <person name="Pace L.A."/>
            <person name="Fischer W.W."/>
        </authorList>
    </citation>
    <scope>NUCLEOTIDE SEQUENCE [LARGE SCALE GENOMIC DNA]</scope>
    <source>
        <strain evidence="4 5">YMTK-2</strain>
    </source>
</reference>
<dbReference type="PATRIC" id="fig|229920.5.peg.920"/>
<comment type="subcellular location">
    <subcellularLocation>
        <location evidence="3">Cytoplasm</location>
    </subcellularLocation>
    <text evidence="3">Associated with two foci at the outer edges of the nucleoid region in young cells, and at four foci within both cell halves in older cells.</text>
</comment>
<comment type="subunit">
    <text evidence="3">Component of a cohesin-like complex composed of ScpA, ScpB and the Smc homodimer, in which ScpA and ScpB bind to the head domain of Smc. The presence of the three proteins is required for the association of the complex with DNA.</text>
</comment>
<dbReference type="Gene3D" id="6.10.250.2410">
    <property type="match status" value="1"/>
</dbReference>
<dbReference type="RefSeq" id="WP_062420855.1">
    <property type="nucleotide sequence ID" value="NZ_BBYA01000006.1"/>
</dbReference>
<dbReference type="InterPro" id="IPR003768">
    <property type="entry name" value="ScpA"/>
</dbReference>
<dbReference type="OrthoDB" id="9811016at2"/>
<sequence length="255" mass="28615">MLSEASNSSPYRVNTPVYEGPLDLLLSLIEKAELDITRLALAQVTDQYLTYIQNLEGIRAADISEFLVIAAKLIQIKSAALLPKPPAIEVEEEDPGEALARQLIEYKKFKEASLFLSEREEKGLHTYLHIAQIPKIEPRLDLTGLTIKDLMDAARDIFAGKTNIPLNQVVAAPKITIRERIGRILSIMREKERTSFFELVKDNSSRISVVVTFLAMLELVKRHVIEAEQSALFSDIVLEPLELTIDETAISEFGE</sequence>
<evidence type="ECO:0000256" key="2">
    <source>
        <dbReference type="ARBA" id="ARBA00044777"/>
    </source>
</evidence>
<evidence type="ECO:0000313" key="5">
    <source>
        <dbReference type="Proteomes" id="UP000050430"/>
    </source>
</evidence>
<dbReference type="GO" id="GO:0051301">
    <property type="term" value="P:cell division"/>
    <property type="evidence" value="ECO:0007669"/>
    <property type="project" value="UniProtKB-KW"/>
</dbReference>
<keyword evidence="3" id="KW-0132">Cell division</keyword>
<dbReference type="GO" id="GO:0007059">
    <property type="term" value="P:chromosome segregation"/>
    <property type="evidence" value="ECO:0007669"/>
    <property type="project" value="UniProtKB-UniRule"/>
</dbReference>
<evidence type="ECO:0000313" key="4">
    <source>
        <dbReference type="EMBL" id="KPL69963.1"/>
    </source>
</evidence>
<comment type="caution">
    <text evidence="4">The sequence shown here is derived from an EMBL/GenBank/DDBJ whole genome shotgun (WGS) entry which is preliminary data.</text>
</comment>
<dbReference type="InterPro" id="IPR023093">
    <property type="entry name" value="ScpA-like_C"/>
</dbReference>
<comment type="function">
    <text evidence="3">Participates in chromosomal partition during cell division. May act via the formation of a condensin-like complex containing Smc and ScpB that pull DNA away from mid-cell into both cell halves.</text>
</comment>
<dbReference type="PANTHER" id="PTHR33969">
    <property type="entry name" value="SEGREGATION AND CONDENSATION PROTEIN A"/>
    <property type="match status" value="1"/>
</dbReference>
<evidence type="ECO:0000256" key="1">
    <source>
        <dbReference type="ARBA" id="ARBA00022829"/>
    </source>
</evidence>
<dbReference type="EMBL" id="LGCK01000015">
    <property type="protein sequence ID" value="KPL69963.1"/>
    <property type="molecule type" value="Genomic_DNA"/>
</dbReference>
<comment type="similarity">
    <text evidence="3">Belongs to the ScpA family.</text>
</comment>
<dbReference type="AlphaFoldDB" id="A0A0P6XFZ1"/>
<dbReference type="STRING" id="229920.ADM99_16710"/>
<dbReference type="Proteomes" id="UP000050430">
    <property type="component" value="Unassembled WGS sequence"/>
</dbReference>
<dbReference type="Pfam" id="PF02616">
    <property type="entry name" value="SMC_ScpA"/>
    <property type="match status" value="1"/>
</dbReference>
<dbReference type="GO" id="GO:0005737">
    <property type="term" value="C:cytoplasm"/>
    <property type="evidence" value="ECO:0007669"/>
    <property type="project" value="UniProtKB-SubCell"/>
</dbReference>
<proteinExistence type="inferred from homology"/>
<keyword evidence="5" id="KW-1185">Reference proteome</keyword>
<keyword evidence="3" id="KW-0131">Cell cycle</keyword>
<dbReference type="PANTHER" id="PTHR33969:SF2">
    <property type="entry name" value="SEGREGATION AND CONDENSATION PROTEIN A"/>
    <property type="match status" value="1"/>
</dbReference>
<protein>
    <recommendedName>
        <fullName evidence="2 3">Segregation and condensation protein A</fullName>
    </recommendedName>
</protein>